<dbReference type="Proteomes" id="UP001431776">
    <property type="component" value="Unassembled WGS sequence"/>
</dbReference>
<dbReference type="InterPro" id="IPR051082">
    <property type="entry name" value="Pentapeptide-BTB/POZ_domain"/>
</dbReference>
<comment type="caution">
    <text evidence="2">The sequence shown here is derived from an EMBL/GenBank/DDBJ whole genome shotgun (WGS) entry which is preliminary data.</text>
</comment>
<sequence length="401" mass="43574">MANPEHLAILKQGVEAWNQWRTQNSGIEAELSGTSIAQLPLGGIDLRSANLSKAYAARQILNRTDLTGANLSGADLSESIVLRGQLSRANLMGANLQRALLLGADLTAVDLRSTQLFSANFGHAILRNSRLDDADMRQSLFAGADLSGAVLTGAKLYGTARDDWIIDGVECRYVFWDIEGKIRCPVDRDFAPGEFEQIYKSLPIIEYVFQNGMTPLDALVMDRVVQAIRDQNPDYDLKIDSINARGLTPSIRFTVQQEEQKGSALQMIVAGYEDRLRRLEGEKDRLYDLLELAIDKAGTKLLVAGPGAVVATDGSTINIDQHVENITNLRDTVAALPEDSPAFAKVAKKTALGIIGDALKDVAKGQVMEAAKQIYELGKDLGPAIVNTAAYAYFRSHMPGG</sequence>
<evidence type="ECO:0000256" key="1">
    <source>
        <dbReference type="SAM" id="Coils"/>
    </source>
</evidence>
<protein>
    <submittedName>
        <fullName evidence="2">Pentapeptide repeat-containing protein</fullName>
    </submittedName>
</protein>
<dbReference type="EMBL" id="JASCXX010000021">
    <property type="protein sequence ID" value="MDI6450521.1"/>
    <property type="molecule type" value="Genomic_DNA"/>
</dbReference>
<keyword evidence="3" id="KW-1185">Reference proteome</keyword>
<dbReference type="SUPFAM" id="SSF141571">
    <property type="entry name" value="Pentapeptide repeat-like"/>
    <property type="match status" value="1"/>
</dbReference>
<gene>
    <name evidence="2" type="ORF">QJ522_15785</name>
</gene>
<reference evidence="2" key="1">
    <citation type="submission" date="2023-05" db="EMBL/GenBank/DDBJ databases">
        <title>Anaerotaeda fermentans gen. nov., sp. nov., a novel anaerobic planctomycete of the new family within the order Sedimentisphaerales isolated from Taman Peninsula, Russia.</title>
        <authorList>
            <person name="Khomyakova M.A."/>
            <person name="Merkel A.Y."/>
            <person name="Slobodkin A.I."/>
        </authorList>
    </citation>
    <scope>NUCLEOTIDE SEQUENCE</scope>
    <source>
        <strain evidence="2">M17dextr</strain>
    </source>
</reference>
<proteinExistence type="predicted"/>
<feature type="coiled-coil region" evidence="1">
    <location>
        <begin position="269"/>
        <end position="296"/>
    </location>
</feature>
<dbReference type="RefSeq" id="WP_349245932.1">
    <property type="nucleotide sequence ID" value="NZ_JASCXX010000021.1"/>
</dbReference>
<dbReference type="PANTHER" id="PTHR14136:SF17">
    <property type="entry name" value="BTB_POZ DOMAIN-CONTAINING PROTEIN KCTD9"/>
    <property type="match status" value="1"/>
</dbReference>
<evidence type="ECO:0000313" key="3">
    <source>
        <dbReference type="Proteomes" id="UP001431776"/>
    </source>
</evidence>
<evidence type="ECO:0000313" key="2">
    <source>
        <dbReference type="EMBL" id="MDI6450521.1"/>
    </source>
</evidence>
<dbReference type="Gene3D" id="2.160.20.80">
    <property type="entry name" value="E3 ubiquitin-protein ligase SopA"/>
    <property type="match status" value="1"/>
</dbReference>
<dbReference type="Pfam" id="PF00805">
    <property type="entry name" value="Pentapeptide"/>
    <property type="match status" value="3"/>
</dbReference>
<organism evidence="2 3">
    <name type="scientific">Anaerobaca lacustris</name>
    <dbReference type="NCBI Taxonomy" id="3044600"/>
    <lineage>
        <taxon>Bacteria</taxon>
        <taxon>Pseudomonadati</taxon>
        <taxon>Planctomycetota</taxon>
        <taxon>Phycisphaerae</taxon>
        <taxon>Sedimentisphaerales</taxon>
        <taxon>Anaerobacaceae</taxon>
        <taxon>Anaerobaca</taxon>
    </lineage>
</organism>
<name>A0AAW6U322_9BACT</name>
<dbReference type="PANTHER" id="PTHR14136">
    <property type="entry name" value="BTB_POZ DOMAIN-CONTAINING PROTEIN KCTD9"/>
    <property type="match status" value="1"/>
</dbReference>
<accession>A0AAW6U322</accession>
<dbReference type="AlphaFoldDB" id="A0AAW6U322"/>
<dbReference type="InterPro" id="IPR001646">
    <property type="entry name" value="5peptide_repeat"/>
</dbReference>
<keyword evidence="1" id="KW-0175">Coiled coil</keyword>